<dbReference type="PANTHER" id="PTHR15495:SF7">
    <property type="entry name" value="GPI INOSITOL-DEACYLASE"/>
    <property type="match status" value="1"/>
</dbReference>
<feature type="domain" description="GPI inositol-deacylase PGAP1-like alpha/beta" evidence="11">
    <location>
        <begin position="75"/>
        <end position="295"/>
    </location>
</feature>
<name>A0A5C2SUN4_9APHY</name>
<feature type="transmembrane region" description="Helical" evidence="10">
    <location>
        <begin position="656"/>
        <end position="678"/>
    </location>
</feature>
<dbReference type="Pfam" id="PF07819">
    <property type="entry name" value="PGAP1"/>
    <property type="match status" value="1"/>
</dbReference>
<feature type="transmembrane region" description="Helical" evidence="10">
    <location>
        <begin position="866"/>
        <end position="886"/>
    </location>
</feature>
<evidence type="ECO:0000256" key="10">
    <source>
        <dbReference type="RuleBase" id="RU365011"/>
    </source>
</evidence>
<accession>A0A5C2SUN4</accession>
<evidence type="ECO:0000256" key="8">
    <source>
        <dbReference type="ARBA" id="ARBA00022989"/>
    </source>
</evidence>
<keyword evidence="4 10" id="KW-0812">Transmembrane</keyword>
<comment type="subcellular location">
    <subcellularLocation>
        <location evidence="1">Endoplasmic reticulum membrane</location>
        <topology evidence="1">Multi-pass membrane protein</topology>
    </subcellularLocation>
</comment>
<keyword evidence="9 10" id="KW-0472">Membrane</keyword>
<keyword evidence="6 10" id="KW-0256">Endoplasmic reticulum</keyword>
<reference evidence="13" key="1">
    <citation type="journal article" date="2018" name="Genome Biol. Evol.">
        <title>Genomics and development of Lentinus tigrinus, a white-rot wood-decaying mushroom with dimorphic fruiting bodies.</title>
        <authorList>
            <person name="Wu B."/>
            <person name="Xu Z."/>
            <person name="Knudson A."/>
            <person name="Carlson A."/>
            <person name="Chen N."/>
            <person name="Kovaka S."/>
            <person name="LaButti K."/>
            <person name="Lipzen A."/>
            <person name="Pennachio C."/>
            <person name="Riley R."/>
            <person name="Schakwitz W."/>
            <person name="Umezawa K."/>
            <person name="Ohm R.A."/>
            <person name="Grigoriev I.V."/>
            <person name="Nagy L.G."/>
            <person name="Gibbons J."/>
            <person name="Hibbett D."/>
        </authorList>
    </citation>
    <scope>NUCLEOTIDE SEQUENCE [LARGE SCALE GENOMIC DNA]</scope>
    <source>
        <strain evidence="13">ALCF2SS1-6</strain>
    </source>
</reference>
<dbReference type="InterPro" id="IPR039529">
    <property type="entry name" value="PGAP1/BST1"/>
</dbReference>
<protein>
    <recommendedName>
        <fullName evidence="10">GPI inositol-deacylase</fullName>
        <ecNumber evidence="10">3.1.-.-</ecNumber>
    </recommendedName>
</protein>
<evidence type="ECO:0000256" key="1">
    <source>
        <dbReference type="ARBA" id="ARBA00004477"/>
    </source>
</evidence>
<keyword evidence="14" id="KW-1185">Reference proteome</keyword>
<dbReference type="InterPro" id="IPR029058">
    <property type="entry name" value="AB_hydrolase_fold"/>
</dbReference>
<keyword evidence="8 10" id="KW-1133">Transmembrane helix</keyword>
<evidence type="ECO:0000256" key="3">
    <source>
        <dbReference type="ARBA" id="ARBA00022448"/>
    </source>
</evidence>
<evidence type="ECO:0000313" key="14">
    <source>
        <dbReference type="Proteomes" id="UP000313359"/>
    </source>
</evidence>
<comment type="function">
    <text evidence="10">Involved in inositol deacylation of GPI-anchored proteins which plays important roles in the quality control and ER-associated degradation of GPI-anchored proteins.</text>
</comment>
<dbReference type="Gene3D" id="3.40.50.1820">
    <property type="entry name" value="alpha/beta hydrolase"/>
    <property type="match status" value="1"/>
</dbReference>
<comment type="similarity">
    <text evidence="2 10">Belongs to the GPI inositol-deacylase family.</text>
</comment>
<dbReference type="InterPro" id="IPR056824">
    <property type="entry name" value="PGAP1_TMD"/>
</dbReference>
<evidence type="ECO:0000256" key="9">
    <source>
        <dbReference type="ARBA" id="ARBA00023136"/>
    </source>
</evidence>
<dbReference type="PANTHER" id="PTHR15495">
    <property type="entry name" value="NEGATIVE REGULATOR OF VESICLE FORMATION-RELATED"/>
    <property type="match status" value="1"/>
</dbReference>
<organism evidence="13 14">
    <name type="scientific">Lentinus tigrinus ALCF2SS1-6</name>
    <dbReference type="NCBI Taxonomy" id="1328759"/>
    <lineage>
        <taxon>Eukaryota</taxon>
        <taxon>Fungi</taxon>
        <taxon>Dikarya</taxon>
        <taxon>Basidiomycota</taxon>
        <taxon>Agaricomycotina</taxon>
        <taxon>Agaricomycetes</taxon>
        <taxon>Polyporales</taxon>
        <taxon>Polyporaceae</taxon>
        <taxon>Lentinus</taxon>
    </lineage>
</organism>
<feature type="transmembrane region" description="Helical" evidence="10">
    <location>
        <begin position="735"/>
        <end position="755"/>
    </location>
</feature>
<proteinExistence type="inferred from homology"/>
<feature type="domain" description="GPI inositol-deacylase transmembrane" evidence="12">
    <location>
        <begin position="684"/>
        <end position="936"/>
    </location>
</feature>
<dbReference type="Proteomes" id="UP000313359">
    <property type="component" value="Unassembled WGS sequence"/>
</dbReference>
<gene>
    <name evidence="13" type="ORF">L227DRAFT_515707</name>
</gene>
<dbReference type="AlphaFoldDB" id="A0A5C2SUN4"/>
<dbReference type="OrthoDB" id="348976at2759"/>
<keyword evidence="3 10" id="KW-0813">Transport</keyword>
<keyword evidence="7 10" id="KW-0653">Protein transport</keyword>
<feature type="transmembrane region" description="Helical" evidence="10">
    <location>
        <begin position="684"/>
        <end position="714"/>
    </location>
</feature>
<feature type="transmembrane region" description="Helical" evidence="10">
    <location>
        <begin position="898"/>
        <end position="915"/>
    </location>
</feature>
<sequence length="947" mass="104382">MSRLLAVFAAFSLVAVAVLYYAGLDTYHSLSPQGCRMSWMWPSYVLQTQFDHTWTPLARRYSLWLYREANRESNELHGAPVLFIPGNAGSSHQARSIASSAANQYYSSPYQVSQEFADKSYRGLDFFAVEFNEDLSAFHGPTIDSETTYAARAIDYILSLYPPHTSILVLGHSMGGVVATALLPNANISAIITMSSPHTLPPVRFDRRIDHIYAQNHKSLASDPTPILSLCGGATDLMIPSESCILSPTVLKFDSTLYRRTVFTSALEGCWTGVGHLAMVWCHQVRWRIARAALELAAVQTAEERALVMERWLRDGHILPPATFPRGTVRLGPGQYQRAPVNQHLLIRDPVGTETYALPLPPPEEGQTMAKFVLYASQGSVPPVAPHRPLPFRATIYVCDGDGELSCTPLDPTTLKLVPSPIPDSPFPVPDEGSDESDGVVLYEADVALNAGSHVAVTIENGDRHGWVFAGFAESELMNIDVGFTSLLLSYVDISLPSSIRVQVKLPIVPANALIVYRLTPRFDLESSCTSEAVLLPLLTHTSHLSETHYFPLAPNFARPILLHSHAAAPYILSDHPVGHTLTIHSTGECSVNEIQLTVDWWATIGRWGSRYGTAAACWAVGIVSVIMWDVFRSAGNSAPIPDVQEALIFFARKRLPLMVVGCYFVSLLPLRVGLWLGNGGNHYFAPLAMILLPITFGLVCVMWWLLRILLWPLQRALMLFGRQREDTALRRPRTAIMSMMLIFLVIFVLVPWQVAFLGCWLIHFYTCASSLASVASHTSAIGTEAVPLVAMPREGETSEETIDNARRPPTPRQQLLVQQTSAHLHLLLFMTWLLPLVAPVLAVWVRTLATAGLTTPFDGDHNFLYVAPFLILVEVLSGGDAGVYAKAFFGCDREERLSPKWGMAALAVVAFFTGPRTTYMVFEMASVAVGWAVMTRIVPAYWDAAS</sequence>
<dbReference type="EC" id="3.1.-.-" evidence="10"/>
<evidence type="ECO:0000256" key="5">
    <source>
        <dbReference type="ARBA" id="ARBA00022801"/>
    </source>
</evidence>
<dbReference type="STRING" id="1328759.A0A5C2SUN4"/>
<dbReference type="GO" id="GO:0050185">
    <property type="term" value="F:phosphatidylinositol deacylase activity"/>
    <property type="evidence" value="ECO:0007669"/>
    <property type="project" value="TreeGrafter"/>
</dbReference>
<dbReference type="SUPFAM" id="SSF53474">
    <property type="entry name" value="alpha/beta-Hydrolases"/>
    <property type="match status" value="1"/>
</dbReference>
<feature type="transmembrane region" description="Helical" evidence="10">
    <location>
        <begin position="823"/>
        <end position="846"/>
    </location>
</feature>
<evidence type="ECO:0000256" key="7">
    <source>
        <dbReference type="ARBA" id="ARBA00022927"/>
    </source>
</evidence>
<dbReference type="InterPro" id="IPR012908">
    <property type="entry name" value="PGAP1-ab_dom-like"/>
</dbReference>
<evidence type="ECO:0000256" key="6">
    <source>
        <dbReference type="ARBA" id="ARBA00022824"/>
    </source>
</evidence>
<evidence type="ECO:0000313" key="13">
    <source>
        <dbReference type="EMBL" id="RPD66827.1"/>
    </source>
</evidence>
<evidence type="ECO:0000259" key="11">
    <source>
        <dbReference type="Pfam" id="PF07819"/>
    </source>
</evidence>
<evidence type="ECO:0000256" key="2">
    <source>
        <dbReference type="ARBA" id="ARBA00006931"/>
    </source>
</evidence>
<evidence type="ECO:0000256" key="4">
    <source>
        <dbReference type="ARBA" id="ARBA00022692"/>
    </source>
</evidence>
<dbReference type="GO" id="GO:0005789">
    <property type="term" value="C:endoplasmic reticulum membrane"/>
    <property type="evidence" value="ECO:0007669"/>
    <property type="project" value="UniProtKB-SubCell"/>
</dbReference>
<dbReference type="GO" id="GO:0006505">
    <property type="term" value="P:GPI anchor metabolic process"/>
    <property type="evidence" value="ECO:0007669"/>
    <property type="project" value="TreeGrafter"/>
</dbReference>
<dbReference type="GO" id="GO:0006888">
    <property type="term" value="P:endoplasmic reticulum to Golgi vesicle-mediated transport"/>
    <property type="evidence" value="ECO:0007669"/>
    <property type="project" value="TreeGrafter"/>
</dbReference>
<dbReference type="EMBL" id="ML122250">
    <property type="protein sequence ID" value="RPD66827.1"/>
    <property type="molecule type" value="Genomic_DNA"/>
</dbReference>
<dbReference type="GO" id="GO:0015031">
    <property type="term" value="P:protein transport"/>
    <property type="evidence" value="ECO:0007669"/>
    <property type="project" value="UniProtKB-KW"/>
</dbReference>
<dbReference type="Pfam" id="PF25140">
    <property type="entry name" value="PGAP1_TMD"/>
    <property type="match status" value="1"/>
</dbReference>
<keyword evidence="5 10" id="KW-0378">Hydrolase</keyword>
<evidence type="ECO:0000259" key="12">
    <source>
        <dbReference type="Pfam" id="PF25140"/>
    </source>
</evidence>